<reference evidence="2" key="2">
    <citation type="submission" date="2023-02" db="EMBL/GenBank/DDBJ databases">
        <authorList>
            <person name="Rayyan A."/>
            <person name="Meyer T."/>
            <person name="Kyndt J.A."/>
        </authorList>
    </citation>
    <scope>NUCLEOTIDE SEQUENCE</scope>
    <source>
        <strain evidence="2">DSM 9987</strain>
    </source>
</reference>
<sequence length="250" mass="26426">MSLSLSARRLLCLAITAAGLVACAAADRATAQISAAVTRPTMALAEPGEPFGRSLVRAPDGRLTARWRTVQAEMAAEAPRIAACRAAPAACPAEAEAFVALVDAAAARTGVERLDRLNRAVNETVRFVADLDQHGVADRWSAPLATLATRQGDCEDIAILKYAVLRAAGTPEADLRLLVVRDRWVGDVHAVLSVRDGSRWYLLDNRWAEPRVDAALPRFAPLFALGAAGVDAYAEPDGPAAAAVLRTAAR</sequence>
<dbReference type="Gene3D" id="3.10.620.30">
    <property type="match status" value="1"/>
</dbReference>
<dbReference type="SUPFAM" id="SSF54001">
    <property type="entry name" value="Cysteine proteinases"/>
    <property type="match status" value="1"/>
</dbReference>
<dbReference type="Proteomes" id="UP001165652">
    <property type="component" value="Unassembled WGS sequence"/>
</dbReference>
<dbReference type="InterPro" id="IPR038765">
    <property type="entry name" value="Papain-like_cys_pep_sf"/>
</dbReference>
<feature type="signal peptide" evidence="1">
    <location>
        <begin position="1"/>
        <end position="24"/>
    </location>
</feature>
<evidence type="ECO:0000313" key="3">
    <source>
        <dbReference type="Proteomes" id="UP001165652"/>
    </source>
</evidence>
<accession>A0ABT5JGM0</accession>
<organism evidence="2 3">
    <name type="scientific">Rhodoplanes tepidamans</name>
    <name type="common">Rhodoplanes cryptolactis</name>
    <dbReference type="NCBI Taxonomy" id="200616"/>
    <lineage>
        <taxon>Bacteria</taxon>
        <taxon>Pseudomonadati</taxon>
        <taxon>Pseudomonadota</taxon>
        <taxon>Alphaproteobacteria</taxon>
        <taxon>Hyphomicrobiales</taxon>
        <taxon>Nitrobacteraceae</taxon>
        <taxon>Rhodoplanes</taxon>
    </lineage>
</organism>
<dbReference type="EMBL" id="JAQQLI010000054">
    <property type="protein sequence ID" value="MDC7788863.1"/>
    <property type="molecule type" value="Genomic_DNA"/>
</dbReference>
<dbReference type="PANTHER" id="PTHR39327:SF1">
    <property type="entry name" value="BLR5470 PROTEIN"/>
    <property type="match status" value="1"/>
</dbReference>
<evidence type="ECO:0000313" key="2">
    <source>
        <dbReference type="EMBL" id="MDC7788863.1"/>
    </source>
</evidence>
<proteinExistence type="predicted"/>
<dbReference type="PANTHER" id="PTHR39327">
    <property type="match status" value="1"/>
</dbReference>
<reference evidence="2" key="1">
    <citation type="journal article" date="2023" name="Microbiol Resour">
        <title>Genome Sequences of Rhodoplanes serenus and Two Thermotolerant Strains, Rhodoplanes tepidamans and 'Rhodoplanes cryptolactis,' Further Refine the Genus.</title>
        <authorList>
            <person name="Rayyan A.A."/>
            <person name="Kyndt J.A."/>
        </authorList>
    </citation>
    <scope>NUCLEOTIDE SEQUENCE</scope>
    <source>
        <strain evidence="2">DSM 9987</strain>
    </source>
</reference>
<comment type="caution">
    <text evidence="2">The sequence shown here is derived from an EMBL/GenBank/DDBJ whole genome shotgun (WGS) entry which is preliminary data.</text>
</comment>
<dbReference type="RefSeq" id="WP_272779696.1">
    <property type="nucleotide sequence ID" value="NZ_JAQQLI010000054.1"/>
</dbReference>
<keyword evidence="1" id="KW-0732">Signal</keyword>
<evidence type="ECO:0000256" key="1">
    <source>
        <dbReference type="SAM" id="SignalP"/>
    </source>
</evidence>
<protein>
    <submittedName>
        <fullName evidence="2">Transglutaminase-like cysteine peptidase</fullName>
    </submittedName>
</protein>
<dbReference type="InterPro" id="IPR010319">
    <property type="entry name" value="Transglutaminase-like_Cys_pept"/>
</dbReference>
<feature type="chain" id="PRO_5046626232" evidence="1">
    <location>
        <begin position="25"/>
        <end position="250"/>
    </location>
</feature>
<dbReference type="Pfam" id="PF06035">
    <property type="entry name" value="Peptidase_C93"/>
    <property type="match status" value="1"/>
</dbReference>
<keyword evidence="3" id="KW-1185">Reference proteome</keyword>
<name>A0ABT5JGM0_RHOTP</name>
<gene>
    <name evidence="2" type="ORF">PQJ73_24525</name>
</gene>